<dbReference type="AlphaFoldDB" id="D1NXC5"/>
<evidence type="ECO:0000313" key="2">
    <source>
        <dbReference type="Proteomes" id="UP000005512"/>
    </source>
</evidence>
<accession>D1NXC5</accession>
<gene>
    <name evidence="1" type="ORF">PROVRUST_04554</name>
</gene>
<name>D1NXC5_9GAMM</name>
<sequence>MKLPERETCLLIVGSHIKLFCLGYRDAFNIVDILLYLSEF</sequence>
<proteinExistence type="predicted"/>
<dbReference type="Proteomes" id="UP000005512">
    <property type="component" value="Unassembled WGS sequence"/>
</dbReference>
<dbReference type="EMBL" id="ABXV02000002">
    <property type="protein sequence ID" value="EFB74064.1"/>
    <property type="molecule type" value="Genomic_DNA"/>
</dbReference>
<reference evidence="1" key="1">
    <citation type="submission" date="2009-12" db="EMBL/GenBank/DDBJ databases">
        <authorList>
            <person name="Weinstock G."/>
            <person name="Sodergren E."/>
            <person name="Clifton S."/>
            <person name="Fulton L."/>
            <person name="Fulton B."/>
            <person name="Courtney L."/>
            <person name="Fronick C."/>
            <person name="Harrison M."/>
            <person name="Strong C."/>
            <person name="Farmer C."/>
            <person name="Delahaunty K."/>
            <person name="Markovic C."/>
            <person name="Hall O."/>
            <person name="Minx P."/>
            <person name="Tomlinson C."/>
            <person name="Mitreva M."/>
            <person name="Nelson J."/>
            <person name="Hou S."/>
            <person name="Wollam A."/>
            <person name="Pepin K.H."/>
            <person name="Johnson M."/>
            <person name="Bhonagiri V."/>
            <person name="Nash W.E."/>
            <person name="Warren W."/>
            <person name="Chinwalla A."/>
            <person name="Mardis E.R."/>
            <person name="Wilson R.K."/>
        </authorList>
    </citation>
    <scope>NUCLEOTIDE SEQUENCE [LARGE SCALE GENOMIC DNA]</scope>
    <source>
        <strain evidence="1">DSM 4541</strain>
    </source>
</reference>
<keyword evidence="2" id="KW-1185">Reference proteome</keyword>
<evidence type="ECO:0000313" key="1">
    <source>
        <dbReference type="EMBL" id="EFB74064.1"/>
    </source>
</evidence>
<dbReference type="STRING" id="500637.PROVRUST_04554"/>
<organism evidence="1 2">
    <name type="scientific">Providencia rustigianii DSM 4541</name>
    <dbReference type="NCBI Taxonomy" id="500637"/>
    <lineage>
        <taxon>Bacteria</taxon>
        <taxon>Pseudomonadati</taxon>
        <taxon>Pseudomonadota</taxon>
        <taxon>Gammaproteobacteria</taxon>
        <taxon>Enterobacterales</taxon>
        <taxon>Morganellaceae</taxon>
        <taxon>Providencia</taxon>
    </lineage>
</organism>
<comment type="caution">
    <text evidence="1">The sequence shown here is derived from an EMBL/GenBank/DDBJ whole genome shotgun (WGS) entry which is preliminary data.</text>
</comment>
<protein>
    <submittedName>
        <fullName evidence="1">Uncharacterized protein</fullName>
    </submittedName>
</protein>
<dbReference type="HOGENOM" id="CLU_3294957_0_0_6"/>